<comment type="pathway">
    <text evidence="4 9">Aromatic compound metabolism; phenylacetate degradation.</text>
</comment>
<dbReference type="Pfam" id="PF00501">
    <property type="entry name" value="AMP-binding"/>
    <property type="match status" value="1"/>
</dbReference>
<evidence type="ECO:0000259" key="11">
    <source>
        <dbReference type="Pfam" id="PF14535"/>
    </source>
</evidence>
<dbReference type="RefSeq" id="WP_114657450.1">
    <property type="nucleotide sequence ID" value="NZ_CP031194.1"/>
</dbReference>
<keyword evidence="3 9" id="KW-0547">Nucleotide-binding</keyword>
<evidence type="ECO:0000313" key="12">
    <source>
        <dbReference type="EMBL" id="AXG76325.1"/>
    </source>
</evidence>
<dbReference type="PANTHER" id="PTHR43439">
    <property type="entry name" value="PHENYLACETATE-COENZYME A LIGASE"/>
    <property type="match status" value="1"/>
</dbReference>
<dbReference type="InterPro" id="IPR051414">
    <property type="entry name" value="Adenylate-forming_Reductase"/>
</dbReference>
<name>A0A345HI01_9ACTN</name>
<evidence type="ECO:0000256" key="7">
    <source>
        <dbReference type="ARBA" id="ARBA00068695"/>
    </source>
</evidence>
<dbReference type="AlphaFoldDB" id="A0A345HI01"/>
<keyword evidence="2 9" id="KW-0436">Ligase</keyword>
<evidence type="ECO:0000256" key="6">
    <source>
        <dbReference type="ARBA" id="ARBA00066629"/>
    </source>
</evidence>
<evidence type="ECO:0000256" key="3">
    <source>
        <dbReference type="ARBA" id="ARBA00022741"/>
    </source>
</evidence>
<dbReference type="InterPro" id="IPR028154">
    <property type="entry name" value="AMP-dep_Lig_C"/>
</dbReference>
<dbReference type="GO" id="GO:0047475">
    <property type="term" value="F:phenylacetate-CoA ligase activity"/>
    <property type="evidence" value="ECO:0007669"/>
    <property type="project" value="UniProtKB-EC"/>
</dbReference>
<organism evidence="12 13">
    <name type="scientific">Streptomyces paludis</name>
    <dbReference type="NCBI Taxonomy" id="2282738"/>
    <lineage>
        <taxon>Bacteria</taxon>
        <taxon>Bacillati</taxon>
        <taxon>Actinomycetota</taxon>
        <taxon>Actinomycetes</taxon>
        <taxon>Kitasatosporales</taxon>
        <taxon>Streptomycetaceae</taxon>
        <taxon>Streptomyces</taxon>
    </lineage>
</organism>
<evidence type="ECO:0000256" key="8">
    <source>
        <dbReference type="ARBA" id="ARBA00075111"/>
    </source>
</evidence>
<comment type="similarity">
    <text evidence="5 9">Belongs to the phenylacetyl-CoA ligase family.</text>
</comment>
<dbReference type="PANTHER" id="PTHR43439:SF1">
    <property type="entry name" value="PHENYLACETATE-COENZYME A LIGASE"/>
    <property type="match status" value="1"/>
</dbReference>
<reference evidence="13" key="1">
    <citation type="submission" date="2018-07" db="EMBL/GenBank/DDBJ databases">
        <authorList>
            <person name="Zhao J."/>
        </authorList>
    </citation>
    <scope>NUCLEOTIDE SEQUENCE [LARGE SCALE GENOMIC DNA]</scope>
    <source>
        <strain evidence="13">GSSD-12</strain>
    </source>
</reference>
<dbReference type="FunFam" id="3.40.50.12780:FF:000016">
    <property type="entry name" value="Phenylacetate-coenzyme A ligase"/>
    <property type="match status" value="1"/>
</dbReference>
<dbReference type="OrthoDB" id="580775at2"/>
<dbReference type="NCBIfam" id="TIGR02155">
    <property type="entry name" value="PA_CoA_ligase"/>
    <property type="match status" value="1"/>
</dbReference>
<feature type="domain" description="AMP-dependent ligase C-terminal" evidence="11">
    <location>
        <begin position="333"/>
        <end position="426"/>
    </location>
</feature>
<dbReference type="KEGG" id="spad:DVK44_00010"/>
<comment type="subunit">
    <text evidence="1">Monomer.</text>
</comment>
<dbReference type="InterPro" id="IPR000873">
    <property type="entry name" value="AMP-dep_synth/lig_dom"/>
</dbReference>
<dbReference type="UniPathway" id="UPA00930"/>
<dbReference type="Pfam" id="PF14535">
    <property type="entry name" value="AMP-binding_C_2"/>
    <property type="match status" value="1"/>
</dbReference>
<comment type="function">
    <text evidence="9">Catalyzes the activation of phenylacetic acid (PA) to phenylacetyl-CoA (PA-CoA).</text>
</comment>
<dbReference type="PIRSF" id="PIRSF006444">
    <property type="entry name" value="PaaK"/>
    <property type="match status" value="1"/>
</dbReference>
<evidence type="ECO:0000256" key="9">
    <source>
        <dbReference type="PIRNR" id="PIRNR006444"/>
    </source>
</evidence>
<accession>A0A345HI01</accession>
<dbReference type="EC" id="6.2.1.30" evidence="6 9"/>
<dbReference type="GO" id="GO:0010124">
    <property type="term" value="P:phenylacetate catabolic process"/>
    <property type="evidence" value="ECO:0007669"/>
    <property type="project" value="UniProtKB-UniRule"/>
</dbReference>
<dbReference type="InterPro" id="IPR011880">
    <property type="entry name" value="PA_CoA_ligase"/>
</dbReference>
<dbReference type="EMBL" id="CP031194">
    <property type="protein sequence ID" value="AXG76325.1"/>
    <property type="molecule type" value="Genomic_DNA"/>
</dbReference>
<comment type="catalytic activity">
    <reaction evidence="9">
        <text>2-phenylacetate + ATP + CoA = phenylacetyl-CoA + AMP + diphosphate</text>
        <dbReference type="Rhea" id="RHEA:20956"/>
        <dbReference type="ChEBI" id="CHEBI:18401"/>
        <dbReference type="ChEBI" id="CHEBI:30616"/>
        <dbReference type="ChEBI" id="CHEBI:33019"/>
        <dbReference type="ChEBI" id="CHEBI:57287"/>
        <dbReference type="ChEBI" id="CHEBI:57390"/>
        <dbReference type="ChEBI" id="CHEBI:456215"/>
        <dbReference type="EC" id="6.2.1.30"/>
    </reaction>
</comment>
<keyword evidence="13" id="KW-1185">Reference proteome</keyword>
<evidence type="ECO:0000313" key="13">
    <source>
        <dbReference type="Proteomes" id="UP000253868"/>
    </source>
</evidence>
<dbReference type="InterPro" id="IPR045851">
    <property type="entry name" value="AMP-bd_C_sf"/>
</dbReference>
<evidence type="ECO:0000256" key="4">
    <source>
        <dbReference type="ARBA" id="ARBA00060591"/>
    </source>
</evidence>
<feature type="domain" description="AMP-dependent synthetase/ligase" evidence="10">
    <location>
        <begin position="88"/>
        <end position="286"/>
    </location>
</feature>
<dbReference type="SUPFAM" id="SSF56801">
    <property type="entry name" value="Acetyl-CoA synthetase-like"/>
    <property type="match status" value="1"/>
</dbReference>
<evidence type="ECO:0000259" key="10">
    <source>
        <dbReference type="Pfam" id="PF00501"/>
    </source>
</evidence>
<evidence type="ECO:0000256" key="5">
    <source>
        <dbReference type="ARBA" id="ARBA00061566"/>
    </source>
</evidence>
<dbReference type="Gene3D" id="3.30.300.30">
    <property type="match status" value="1"/>
</dbReference>
<dbReference type="Proteomes" id="UP000253868">
    <property type="component" value="Chromosome"/>
</dbReference>
<evidence type="ECO:0000256" key="2">
    <source>
        <dbReference type="ARBA" id="ARBA00022598"/>
    </source>
</evidence>
<evidence type="ECO:0000256" key="1">
    <source>
        <dbReference type="ARBA" id="ARBA00011245"/>
    </source>
</evidence>
<dbReference type="Gene3D" id="3.40.50.12780">
    <property type="entry name" value="N-terminal domain of ligase-like"/>
    <property type="match status" value="1"/>
</dbReference>
<dbReference type="InterPro" id="IPR049623">
    <property type="entry name" value="PA_CoA_lig_proteobact_actino"/>
</dbReference>
<gene>
    <name evidence="12" type="primary">paaF</name>
    <name evidence="12" type="ORF">DVK44_00010</name>
</gene>
<dbReference type="CDD" id="cd05913">
    <property type="entry name" value="PaaK"/>
    <property type="match status" value="1"/>
</dbReference>
<proteinExistence type="inferred from homology"/>
<sequence length="428" mass="47543">MRPQWDPADQLGGEALAAVQTRRLRRTLRHVYDHVAFYRDAFDRAGLRPEDCRSPADLARFPFTTKADLRDNYPFGMFAVDRSEVRRIHASSGTTGRPTVVGYTQRDLDTWADLMARSIHAAGGRPGQQVHVAYGYGLFTGGLGAHYGAERLGCTVIPASGGMTARQVTLIQDFRPEIIMVTPSYLLTLLDEFERRGVDPRTTSLRVGILGAEPWTEEMRREIEERSGIDAVDIYGLSEVMGPGVSQECVETKDGLHIWEDHFYPEVIDPLTGAVLPDGERGELVLTSLTKEAMPVIRYRTRDLTRLLPGTARPVRRMEKVTGRTDDMVILRGVNLFPTQIEEIVLRTPGVAPHFQLRLTREGRLDALTVRAEARPAATPEQRADAAVAIAAAVRDGVGVSVAVEVVDPETLERSVGKIRRIVDLRTR</sequence>
<dbReference type="InterPro" id="IPR042099">
    <property type="entry name" value="ANL_N_sf"/>
</dbReference>
<dbReference type="GO" id="GO:0000166">
    <property type="term" value="F:nucleotide binding"/>
    <property type="evidence" value="ECO:0007669"/>
    <property type="project" value="UniProtKB-KW"/>
</dbReference>
<protein>
    <recommendedName>
        <fullName evidence="7 9">Phenylacetate-coenzyme A ligase</fullName>
        <ecNumber evidence="6 9">6.2.1.30</ecNumber>
    </recommendedName>
    <alternativeName>
        <fullName evidence="8 9">Phenylacetyl-CoA ligase</fullName>
    </alternativeName>
</protein>